<organism evidence="9 10">
    <name type="scientific">Corynebacterium resistens (strain DSM 45100 / JCM 12819 / GTC 2026 / SICGH 158)</name>
    <dbReference type="NCBI Taxonomy" id="662755"/>
    <lineage>
        <taxon>Bacteria</taxon>
        <taxon>Bacillati</taxon>
        <taxon>Actinomycetota</taxon>
        <taxon>Actinomycetes</taxon>
        <taxon>Mycobacteriales</taxon>
        <taxon>Corynebacteriaceae</taxon>
        <taxon>Corynebacterium</taxon>
    </lineage>
</organism>
<evidence type="ECO:0000313" key="9">
    <source>
        <dbReference type="EMBL" id="AEI10204.1"/>
    </source>
</evidence>
<name>F8E286_CORRG</name>
<protein>
    <recommendedName>
        <fullName evidence="6 7">Methionine aminopeptidase</fullName>
        <shortName evidence="6">MAP</shortName>
        <shortName evidence="6">MetAP</shortName>
        <ecNumber evidence="6 7">3.4.11.18</ecNumber>
    </recommendedName>
    <alternativeName>
        <fullName evidence="6">Peptidase M</fullName>
    </alternativeName>
</protein>
<comment type="catalytic activity">
    <reaction evidence="6 7">
        <text>Release of N-terminal amino acids, preferentially methionine, from peptides and arylamides.</text>
        <dbReference type="EC" id="3.4.11.18"/>
    </reaction>
</comment>
<evidence type="ECO:0000256" key="7">
    <source>
        <dbReference type="RuleBase" id="RU003653"/>
    </source>
</evidence>
<comment type="function">
    <text evidence="1 6">Removes the N-terminal methionine from nascent proteins. The N-terminal methionine is often cleaved when the second residue in the primary sequence is small and uncharged (Met-Ala-, Cys, Gly, Pro, Ser, Thr, or Val). Requires deformylation of the N(alpha)-formylated initiator methionine before it can be hydrolyzed.</text>
</comment>
<evidence type="ECO:0000256" key="6">
    <source>
        <dbReference type="HAMAP-Rule" id="MF_01974"/>
    </source>
</evidence>
<dbReference type="EC" id="3.4.11.18" evidence="6 7"/>
<keyword evidence="3 6" id="KW-0645">Protease</keyword>
<dbReference type="InterPro" id="IPR001714">
    <property type="entry name" value="Pept_M24_MAP"/>
</dbReference>
<evidence type="ECO:0000313" key="10">
    <source>
        <dbReference type="Proteomes" id="UP000000492"/>
    </source>
</evidence>
<dbReference type="PANTHER" id="PTHR43330:SF27">
    <property type="entry name" value="METHIONINE AMINOPEPTIDASE"/>
    <property type="match status" value="1"/>
</dbReference>
<gene>
    <name evidence="9" type="primary">mapA</name>
    <name evidence="6" type="synonym">map</name>
    <name evidence="9" type="ordered locus">CRES_1851</name>
</gene>
<dbReference type="GO" id="GO:0006508">
    <property type="term" value="P:proteolysis"/>
    <property type="evidence" value="ECO:0007669"/>
    <property type="project" value="UniProtKB-KW"/>
</dbReference>
<feature type="binding site" evidence="6">
    <location>
        <position position="241"/>
    </location>
    <ligand>
        <name>a divalent metal cation</name>
        <dbReference type="ChEBI" id="CHEBI:60240"/>
        <label>2</label>
        <note>catalytic</note>
    </ligand>
</feature>
<dbReference type="Pfam" id="PF00557">
    <property type="entry name" value="Peptidase_M24"/>
    <property type="match status" value="1"/>
</dbReference>
<dbReference type="HAMAP" id="MF_01974">
    <property type="entry name" value="MetAP_1"/>
    <property type="match status" value="1"/>
</dbReference>
<dbReference type="InterPro" id="IPR000994">
    <property type="entry name" value="Pept_M24"/>
</dbReference>
<comment type="subunit">
    <text evidence="6">Monomer.</text>
</comment>
<keyword evidence="5 6" id="KW-0378">Hydrolase</keyword>
<feature type="binding site" evidence="6">
    <location>
        <position position="272"/>
    </location>
    <ligand>
        <name>a divalent metal cation</name>
        <dbReference type="ChEBI" id="CHEBI:60240"/>
        <label>2</label>
        <note>catalytic</note>
    </ligand>
</feature>
<dbReference type="PANTHER" id="PTHR43330">
    <property type="entry name" value="METHIONINE AMINOPEPTIDASE"/>
    <property type="match status" value="1"/>
</dbReference>
<feature type="binding site" evidence="6">
    <location>
        <position position="128"/>
    </location>
    <ligand>
        <name>a divalent metal cation</name>
        <dbReference type="ChEBI" id="CHEBI:60240"/>
        <label>1</label>
    </ligand>
</feature>
<feature type="binding site" evidence="6">
    <location>
        <position position="139"/>
    </location>
    <ligand>
        <name>a divalent metal cation</name>
        <dbReference type="ChEBI" id="CHEBI:60240"/>
        <label>1</label>
    </ligand>
</feature>
<feature type="domain" description="Peptidase M24" evidence="8">
    <location>
        <begin position="45"/>
        <end position="278"/>
    </location>
</feature>
<proteinExistence type="inferred from homology"/>
<evidence type="ECO:0000256" key="3">
    <source>
        <dbReference type="ARBA" id="ARBA00022670"/>
    </source>
</evidence>
<dbReference type="GO" id="GO:0005829">
    <property type="term" value="C:cytosol"/>
    <property type="evidence" value="ECO:0007669"/>
    <property type="project" value="TreeGrafter"/>
</dbReference>
<dbReference type="NCBIfam" id="TIGR00500">
    <property type="entry name" value="met_pdase_I"/>
    <property type="match status" value="1"/>
</dbReference>
<comment type="similarity">
    <text evidence="6">Belongs to the peptidase M24A family. Methionine aminopeptidase type 1 subfamily.</text>
</comment>
<dbReference type="Gene3D" id="3.90.230.10">
    <property type="entry name" value="Creatinase/methionine aminopeptidase superfamily"/>
    <property type="match status" value="1"/>
</dbReference>
<evidence type="ECO:0000256" key="1">
    <source>
        <dbReference type="ARBA" id="ARBA00002521"/>
    </source>
</evidence>
<dbReference type="GO" id="GO:0004239">
    <property type="term" value="F:initiator methionyl aminopeptidase activity"/>
    <property type="evidence" value="ECO:0007669"/>
    <property type="project" value="UniProtKB-UniRule"/>
</dbReference>
<dbReference type="KEGG" id="crd:CRES_1851"/>
<dbReference type="AlphaFoldDB" id="F8E286"/>
<dbReference type="GO" id="GO:0070006">
    <property type="term" value="F:metalloaminopeptidase activity"/>
    <property type="evidence" value="ECO:0007669"/>
    <property type="project" value="UniProtKB-UniRule"/>
</dbReference>
<accession>F8E286</accession>
<keyword evidence="4 6" id="KW-0479">Metal-binding</keyword>
<dbReference type="CDD" id="cd01086">
    <property type="entry name" value="MetAP1"/>
    <property type="match status" value="1"/>
</dbReference>
<dbReference type="GO" id="GO:0046872">
    <property type="term" value="F:metal ion binding"/>
    <property type="evidence" value="ECO:0007669"/>
    <property type="project" value="UniProtKB-UniRule"/>
</dbReference>
<dbReference type="Proteomes" id="UP000000492">
    <property type="component" value="Chromosome"/>
</dbReference>
<feature type="binding site" evidence="6">
    <location>
        <position position="272"/>
    </location>
    <ligand>
        <name>a divalent metal cation</name>
        <dbReference type="ChEBI" id="CHEBI:60240"/>
        <label>1</label>
    </ligand>
</feature>
<keyword evidence="10" id="KW-1185">Reference proteome</keyword>
<evidence type="ECO:0000256" key="5">
    <source>
        <dbReference type="ARBA" id="ARBA00022801"/>
    </source>
</evidence>
<dbReference type="SUPFAM" id="SSF55920">
    <property type="entry name" value="Creatinase/aminopeptidase"/>
    <property type="match status" value="1"/>
</dbReference>
<feature type="binding site" evidence="6">
    <location>
        <position position="215"/>
    </location>
    <ligand>
        <name>substrate</name>
    </ligand>
</feature>
<dbReference type="eggNOG" id="COG0024">
    <property type="taxonomic scope" value="Bacteria"/>
</dbReference>
<evidence type="ECO:0000256" key="4">
    <source>
        <dbReference type="ARBA" id="ARBA00022723"/>
    </source>
</evidence>
<sequence>MLVLNPVRDSHLYPKSPFTSQGKVIMGFRRKNKAIAAKTSLELDAMQAAGEIVGRALVAVKAAAKPGVSTLELDKIAEQTIRDAGAVPTFKGYEGFPGSICSSVNDMIVHGIPSADVVLKEGDLVSIDCGATLDGWVGDSAWTFGIGELAEENRKLNEATEWVLHQGLQAMVPGNRLTDVSWALEEATRQAEEKFGLELFIVDGYGGHGIGRTMHEDPFLANEGRPGRGPVIQEGSVLAIEPMLTNGSCDSYVLDDDWGVVTDDGSFASHWEHTVAATADGPRILTPRK</sequence>
<evidence type="ECO:0000259" key="8">
    <source>
        <dbReference type="Pfam" id="PF00557"/>
    </source>
</evidence>
<feature type="binding site" evidence="6">
    <location>
        <position position="208"/>
    </location>
    <ligand>
        <name>a divalent metal cation</name>
        <dbReference type="ChEBI" id="CHEBI:60240"/>
        <label>2</label>
        <note>catalytic</note>
    </ligand>
</feature>
<feature type="binding site" evidence="6">
    <location>
        <position position="139"/>
    </location>
    <ligand>
        <name>a divalent metal cation</name>
        <dbReference type="ChEBI" id="CHEBI:60240"/>
        <label>2</label>
        <note>catalytic</note>
    </ligand>
</feature>
<dbReference type="STRING" id="662755.CRES_1851"/>
<dbReference type="HOGENOM" id="CLU_015857_0_1_11"/>
<dbReference type="InterPro" id="IPR002467">
    <property type="entry name" value="Pept_M24A_MAP1"/>
</dbReference>
<dbReference type="PRINTS" id="PR00599">
    <property type="entry name" value="MAPEPTIDASE"/>
</dbReference>
<dbReference type="EMBL" id="CP002857">
    <property type="protein sequence ID" value="AEI10204.1"/>
    <property type="molecule type" value="Genomic_DNA"/>
</dbReference>
<comment type="cofactor">
    <cofactor evidence="6">
        <name>Co(2+)</name>
        <dbReference type="ChEBI" id="CHEBI:48828"/>
    </cofactor>
    <cofactor evidence="6">
        <name>Zn(2+)</name>
        <dbReference type="ChEBI" id="CHEBI:29105"/>
    </cofactor>
    <cofactor evidence="6">
        <name>Mn(2+)</name>
        <dbReference type="ChEBI" id="CHEBI:29035"/>
    </cofactor>
    <cofactor evidence="6">
        <name>Fe(2+)</name>
        <dbReference type="ChEBI" id="CHEBI:29033"/>
    </cofactor>
    <text evidence="6">Binds 2 divalent metal cations per subunit. Has a high-affinity and a low affinity metal-binding site. The true nature of the physiological cofactor is under debate. The enzyme is active with cobalt, zinc, manganese or divalent iron ions. Most likely, methionine aminopeptidases function as mononuclear Fe(2+)-metalloproteases under physiological conditions, and the catalytically relevant metal-binding site has been assigned to the histidine-containing high-affinity site.</text>
</comment>
<dbReference type="InterPro" id="IPR036005">
    <property type="entry name" value="Creatinase/aminopeptidase-like"/>
</dbReference>
<keyword evidence="2 6" id="KW-0031">Aminopeptidase</keyword>
<reference evidence="9 10" key="1">
    <citation type="journal article" date="2012" name="BMC Genomics">
        <title>Complete genome sequence, lifestyle, and multi-drug resistance of the human pathogen Corynebacterium resistens DSM 45100 isolated from blood samples of a leukemia patient.</title>
        <authorList>
            <person name="Schroder J."/>
            <person name="Maus I."/>
            <person name="Meyer K."/>
            <person name="Wordemann S."/>
            <person name="Blom J."/>
            <person name="Jaenicke S."/>
            <person name="Schneider J."/>
            <person name="Trost E."/>
            <person name="Tauch A."/>
        </authorList>
    </citation>
    <scope>NUCLEOTIDE SEQUENCE [LARGE SCALE GENOMIC DNA]</scope>
    <source>
        <strain evidence="10">DSM 45100 / JCM 12819 / CCUG 50093 / GTC 2026 / SICGH 158</strain>
    </source>
</reference>
<evidence type="ECO:0000256" key="2">
    <source>
        <dbReference type="ARBA" id="ARBA00022438"/>
    </source>
</evidence>
<feature type="binding site" evidence="6">
    <location>
        <position position="110"/>
    </location>
    <ligand>
        <name>substrate</name>
    </ligand>
</feature>